<dbReference type="SUPFAM" id="SSF103657">
    <property type="entry name" value="BAR/IMD domain-like"/>
    <property type="match status" value="1"/>
</dbReference>
<comment type="caution">
    <text evidence="1">The sequence shown here is derived from an EMBL/GenBank/DDBJ whole genome shotgun (WGS) entry which is preliminary data.</text>
</comment>
<dbReference type="GeneID" id="30032396"/>
<dbReference type="OrthoDB" id="5549748at2759"/>
<protein>
    <recommendedName>
        <fullName evidence="3">BAR domain-containing protein</fullName>
    </recommendedName>
</protein>
<evidence type="ECO:0000313" key="1">
    <source>
        <dbReference type="EMBL" id="OBA23340.1"/>
    </source>
</evidence>
<dbReference type="InterPro" id="IPR018859">
    <property type="entry name" value="BAR_dom-cont"/>
</dbReference>
<evidence type="ECO:0008006" key="3">
    <source>
        <dbReference type="Google" id="ProtNLM"/>
    </source>
</evidence>
<dbReference type="Gene3D" id="1.20.1270.60">
    <property type="entry name" value="Arfaptin homology (AH) domain/BAR domain"/>
    <property type="match status" value="1"/>
</dbReference>
<dbReference type="EMBL" id="LXTC01000001">
    <property type="protein sequence ID" value="OBA23340.1"/>
    <property type="molecule type" value="Genomic_DNA"/>
</dbReference>
<dbReference type="RefSeq" id="XP_018713821.1">
    <property type="nucleotide sequence ID" value="XM_018859421.1"/>
</dbReference>
<name>A0A1A0HH65_9ASCO</name>
<keyword evidence="2" id="KW-1185">Reference proteome</keyword>
<gene>
    <name evidence="1" type="ORF">METBIDRAFT_9613</name>
</gene>
<organism evidence="1 2">
    <name type="scientific">Metschnikowia bicuspidata var. bicuspidata NRRL YB-4993</name>
    <dbReference type="NCBI Taxonomy" id="869754"/>
    <lineage>
        <taxon>Eukaryota</taxon>
        <taxon>Fungi</taxon>
        <taxon>Dikarya</taxon>
        <taxon>Ascomycota</taxon>
        <taxon>Saccharomycotina</taxon>
        <taxon>Pichiomycetes</taxon>
        <taxon>Metschnikowiaceae</taxon>
        <taxon>Metschnikowia</taxon>
    </lineage>
</organism>
<dbReference type="Proteomes" id="UP000092555">
    <property type="component" value="Unassembled WGS sequence"/>
</dbReference>
<evidence type="ECO:0000313" key="2">
    <source>
        <dbReference type="Proteomes" id="UP000092555"/>
    </source>
</evidence>
<accession>A0A1A0HH65</accession>
<proteinExistence type="predicted"/>
<reference evidence="1 2" key="1">
    <citation type="submission" date="2016-05" db="EMBL/GenBank/DDBJ databases">
        <title>Comparative genomics of biotechnologically important yeasts.</title>
        <authorList>
            <consortium name="DOE Joint Genome Institute"/>
            <person name="Riley R."/>
            <person name="Haridas S."/>
            <person name="Wolfe K.H."/>
            <person name="Lopes M.R."/>
            <person name="Hittinger C.T."/>
            <person name="Goker M."/>
            <person name="Salamov A."/>
            <person name="Wisecaver J."/>
            <person name="Long T.M."/>
            <person name="Aerts A.L."/>
            <person name="Barry K."/>
            <person name="Choi C."/>
            <person name="Clum A."/>
            <person name="Coughlan A.Y."/>
            <person name="Deshpande S."/>
            <person name="Douglass A.P."/>
            <person name="Hanson S.J."/>
            <person name="Klenk H.-P."/>
            <person name="LaButti K."/>
            <person name="Lapidus A."/>
            <person name="Lindquist E."/>
            <person name="Lipzen A."/>
            <person name="Meier-kolthoff J.P."/>
            <person name="Ohm R.A."/>
            <person name="Otillar R.P."/>
            <person name="Pangilinan J."/>
            <person name="Peng Y."/>
            <person name="Rokas A."/>
            <person name="Rosa C.A."/>
            <person name="Scheuner C."/>
            <person name="Sibirny A.A."/>
            <person name="Slot J.C."/>
            <person name="Stielow J.B."/>
            <person name="Sun H."/>
            <person name="Kurtzman C.P."/>
            <person name="Blackwell M."/>
            <person name="Grigoriev I.V."/>
            <person name="Jeffries T.W."/>
        </authorList>
    </citation>
    <scope>NUCLEOTIDE SEQUENCE [LARGE SCALE GENOMIC DNA]</scope>
    <source>
        <strain evidence="1 2">NRRL YB-4993</strain>
    </source>
</reference>
<dbReference type="STRING" id="869754.A0A1A0HH65"/>
<sequence length="353" mass="39402">MSFKFPSFNLQSIQESIGKVDLESISKLIQNANPGKAVSEYSEHLKESIQPFTAKTQQLISSQLQQVQQLAASNLDANIEVSELPEDYLNLEANCDILLKLYTDLIHYTNDTYGTLSYDYPPGNSALNKIKDAHVGLMLSSKFSQLKNVSTPQEMENILLGHSAAAEAKPTADEDTAEIQVTSAQLPKTLYGQLAQIATRNGNQFAGLSDSLSFALLQISSAYIEIGSARLDQDKKVMHELNQKLVEVLNEKFIKVNELRKNMYAARLKFDLVRSQVGSEDEENEDLIAKEDDLVSATELAVLEMRKLINPLENVNLLKVFISAQKEFFDMASKRLGSLATELDKIDFQEDEE</sequence>
<dbReference type="InterPro" id="IPR027267">
    <property type="entry name" value="AH/BAR_dom_sf"/>
</dbReference>
<dbReference type="Pfam" id="PF10455">
    <property type="entry name" value="BAR_2"/>
    <property type="match status" value="1"/>
</dbReference>
<dbReference type="AlphaFoldDB" id="A0A1A0HH65"/>